<name>A0ABP3NVM3_9ACTN</name>
<dbReference type="Proteomes" id="UP001501576">
    <property type="component" value="Unassembled WGS sequence"/>
</dbReference>
<evidence type="ECO:0000313" key="2">
    <source>
        <dbReference type="Proteomes" id="UP001501576"/>
    </source>
</evidence>
<dbReference type="RefSeq" id="WP_346160851.1">
    <property type="nucleotide sequence ID" value="NZ_BAAABZ010000071.1"/>
</dbReference>
<evidence type="ECO:0000313" key="1">
    <source>
        <dbReference type="EMBL" id="GAA0554587.1"/>
    </source>
</evidence>
<comment type="caution">
    <text evidence="1">The sequence shown here is derived from an EMBL/GenBank/DDBJ whole genome shotgun (WGS) entry which is preliminary data.</text>
</comment>
<protein>
    <recommendedName>
        <fullName evidence="3">Major capsid protein E</fullName>
    </recommendedName>
</protein>
<evidence type="ECO:0008006" key="3">
    <source>
        <dbReference type="Google" id="ProtNLM"/>
    </source>
</evidence>
<sequence length="350" mass="38780">MSTLDRLLRNVTAEDINAYVRGLTTPEDYALTRQIVPEKKINGIKFKTESSKRRVNAAKFRAWDAPNVIAKRQAERVVNEGMLPPVGQTLPMTELQIILMTAARGADDQEFIDKLYDDLDRHFESIKTAMEISAGQLLTDGIVDLPGLGLDVNWNVPSANRPTAGVLWDQPTATPLTDEMAWIRYLKSTGAPRPVKVLTSERAVSVLASNIEYRGAFFNASSPETTPSATLAPNEVNAVRARWNLPPVEIYDVQVWTDDQYVRTIPENRWIMLPPNPSQWAETQYGITSEQLELEGGDNPGLVAQQEPGIYVSTEKKSNPVQFSTTASAVAMPVMYVPDIHISATVLGED</sequence>
<accession>A0ABP3NVM3</accession>
<dbReference type="Pfam" id="PF03864">
    <property type="entry name" value="Phage_cap_E"/>
    <property type="match status" value="1"/>
</dbReference>
<dbReference type="EMBL" id="BAAABZ010000071">
    <property type="protein sequence ID" value="GAA0554587.1"/>
    <property type="molecule type" value="Genomic_DNA"/>
</dbReference>
<organism evidence="1 2">
    <name type="scientific">Streptomyces mordarskii</name>
    <dbReference type="NCBI Taxonomy" id="1226758"/>
    <lineage>
        <taxon>Bacteria</taxon>
        <taxon>Bacillati</taxon>
        <taxon>Actinomycetota</taxon>
        <taxon>Actinomycetes</taxon>
        <taxon>Kitasatosporales</taxon>
        <taxon>Streptomycetaceae</taxon>
        <taxon>Streptomyces</taxon>
    </lineage>
</organism>
<keyword evidence="2" id="KW-1185">Reference proteome</keyword>
<dbReference type="InterPro" id="IPR005564">
    <property type="entry name" value="Major_capsid_GpE"/>
</dbReference>
<reference evidence="2" key="1">
    <citation type="journal article" date="2019" name="Int. J. Syst. Evol. Microbiol.">
        <title>The Global Catalogue of Microorganisms (GCM) 10K type strain sequencing project: providing services to taxonomists for standard genome sequencing and annotation.</title>
        <authorList>
            <consortium name="The Broad Institute Genomics Platform"/>
            <consortium name="The Broad Institute Genome Sequencing Center for Infectious Disease"/>
            <person name="Wu L."/>
            <person name="Ma J."/>
        </authorList>
    </citation>
    <scope>NUCLEOTIDE SEQUENCE [LARGE SCALE GENOMIC DNA]</scope>
    <source>
        <strain evidence="2">JCM 5052</strain>
    </source>
</reference>
<gene>
    <name evidence="1" type="ORF">GCM10010390_65860</name>
</gene>
<proteinExistence type="predicted"/>